<name>A0A4Y8M7X4_9BACL</name>
<dbReference type="SUPFAM" id="SSF49265">
    <property type="entry name" value="Fibronectin type III"/>
    <property type="match status" value="1"/>
</dbReference>
<dbReference type="InterPro" id="IPR013783">
    <property type="entry name" value="Ig-like_fold"/>
</dbReference>
<keyword evidence="3" id="KW-1185">Reference proteome</keyword>
<organism evidence="2 3">
    <name type="scientific">Cohnella luojiensis</name>
    <dbReference type="NCBI Taxonomy" id="652876"/>
    <lineage>
        <taxon>Bacteria</taxon>
        <taxon>Bacillati</taxon>
        <taxon>Bacillota</taxon>
        <taxon>Bacilli</taxon>
        <taxon>Bacillales</taxon>
        <taxon>Paenibacillaceae</taxon>
        <taxon>Cohnella</taxon>
    </lineage>
</organism>
<dbReference type="SMART" id="SM00060">
    <property type="entry name" value="FN3"/>
    <property type="match status" value="1"/>
</dbReference>
<reference evidence="2 3" key="1">
    <citation type="submission" date="2019-03" db="EMBL/GenBank/DDBJ databases">
        <title>Cohnella endophytica sp. nov., a novel endophytic bacterium isolated from bark of Sonneratia apetala.</title>
        <authorList>
            <person name="Tuo L."/>
        </authorList>
    </citation>
    <scope>NUCLEOTIDE SEQUENCE [LARGE SCALE GENOMIC DNA]</scope>
    <source>
        <strain evidence="2 3">CCTCC AB 208254</strain>
    </source>
</reference>
<dbReference type="PROSITE" id="PS50853">
    <property type="entry name" value="FN3"/>
    <property type="match status" value="1"/>
</dbReference>
<dbReference type="OrthoDB" id="1937631at2"/>
<dbReference type="Gene3D" id="2.60.40.10">
    <property type="entry name" value="Immunoglobulins"/>
    <property type="match status" value="1"/>
</dbReference>
<proteinExistence type="predicted"/>
<protein>
    <submittedName>
        <fullName evidence="2">Fibronectin type III domain-containing protein</fullName>
    </submittedName>
</protein>
<dbReference type="CDD" id="cd00063">
    <property type="entry name" value="FN3"/>
    <property type="match status" value="1"/>
</dbReference>
<sequence length="324" mass="35103">MKKIIGFALSLMILFLIVPFGSSSAYSGGALDGKVLQIGTSFTTNTSSTDLITDGDEGTSITVAPGQYVWYAFNSGELAKITHYQLKASGTTLDIKYVRLDGTSAVYHSTPISTGVKTSHNSTYNDIVKVGFQNTGSTAINVFEFDLFVIFQETVPAAPSSLIAIGMNDAIQLSWNPVSNATNYSIKRSIIAGGPYEVIATNITGTSYLDSNVVHGETYYYVVSAQNTVGNSGDSNEASAKLITLGRGILTITMSNGLEKEYDLSIPEINAFIDWYDAKDVGSGPAKYKFIKTWNKGPFKTRTEYVIFDKILTFDVDEYDVVTP</sequence>
<gene>
    <name evidence="2" type="ORF">E2980_03475</name>
</gene>
<comment type="caution">
    <text evidence="2">The sequence shown here is derived from an EMBL/GenBank/DDBJ whole genome shotgun (WGS) entry which is preliminary data.</text>
</comment>
<accession>A0A4Y8M7X4</accession>
<evidence type="ECO:0000313" key="2">
    <source>
        <dbReference type="EMBL" id="TFE30849.1"/>
    </source>
</evidence>
<dbReference type="EMBL" id="SOMN01000002">
    <property type="protein sequence ID" value="TFE30849.1"/>
    <property type="molecule type" value="Genomic_DNA"/>
</dbReference>
<dbReference type="Proteomes" id="UP000297900">
    <property type="component" value="Unassembled WGS sequence"/>
</dbReference>
<dbReference type="InterPro" id="IPR003961">
    <property type="entry name" value="FN3_dom"/>
</dbReference>
<dbReference type="RefSeq" id="WP_135150728.1">
    <property type="nucleotide sequence ID" value="NZ_SOMN01000002.1"/>
</dbReference>
<evidence type="ECO:0000313" key="3">
    <source>
        <dbReference type="Proteomes" id="UP000297900"/>
    </source>
</evidence>
<feature type="domain" description="Fibronectin type-III" evidence="1">
    <location>
        <begin position="155"/>
        <end position="247"/>
    </location>
</feature>
<dbReference type="InterPro" id="IPR036116">
    <property type="entry name" value="FN3_sf"/>
</dbReference>
<dbReference type="AlphaFoldDB" id="A0A4Y8M7X4"/>
<evidence type="ECO:0000259" key="1">
    <source>
        <dbReference type="PROSITE" id="PS50853"/>
    </source>
</evidence>